<gene>
    <name evidence="1" type="ORF">C8N47_10799</name>
</gene>
<dbReference type="OrthoDB" id="827255at2"/>
<dbReference type="AlphaFoldDB" id="A0A2T5C221"/>
<organism evidence="1 2">
    <name type="scientific">Mangrovibacterium marinum</name>
    <dbReference type="NCBI Taxonomy" id="1639118"/>
    <lineage>
        <taxon>Bacteria</taxon>
        <taxon>Pseudomonadati</taxon>
        <taxon>Bacteroidota</taxon>
        <taxon>Bacteroidia</taxon>
        <taxon>Marinilabiliales</taxon>
        <taxon>Prolixibacteraceae</taxon>
        <taxon>Mangrovibacterium</taxon>
    </lineage>
</organism>
<evidence type="ECO:0000313" key="1">
    <source>
        <dbReference type="EMBL" id="PTN08739.1"/>
    </source>
</evidence>
<proteinExistence type="predicted"/>
<accession>A0A2T5C221</accession>
<dbReference type="Proteomes" id="UP000243525">
    <property type="component" value="Unassembled WGS sequence"/>
</dbReference>
<reference evidence="1 2" key="1">
    <citation type="submission" date="2018-04" db="EMBL/GenBank/DDBJ databases">
        <title>Genomic Encyclopedia of Archaeal and Bacterial Type Strains, Phase II (KMG-II): from individual species to whole genera.</title>
        <authorList>
            <person name="Goeker M."/>
        </authorList>
    </citation>
    <scope>NUCLEOTIDE SEQUENCE [LARGE SCALE GENOMIC DNA]</scope>
    <source>
        <strain evidence="1 2">DSM 28823</strain>
    </source>
</reference>
<dbReference type="EMBL" id="QAAD01000007">
    <property type="protein sequence ID" value="PTN08739.1"/>
    <property type="molecule type" value="Genomic_DNA"/>
</dbReference>
<comment type="caution">
    <text evidence="1">The sequence shown here is derived from an EMBL/GenBank/DDBJ whole genome shotgun (WGS) entry which is preliminary data.</text>
</comment>
<dbReference type="RefSeq" id="WP_107822131.1">
    <property type="nucleotide sequence ID" value="NZ_OY782574.1"/>
</dbReference>
<name>A0A2T5C221_9BACT</name>
<protein>
    <submittedName>
        <fullName evidence="1">Uncharacterized protein</fullName>
    </submittedName>
</protein>
<evidence type="ECO:0000313" key="2">
    <source>
        <dbReference type="Proteomes" id="UP000243525"/>
    </source>
</evidence>
<sequence length="65" mass="7364">MTTVTINERTTKGKKLIEYLKTLDYVEFNDEQKPSASLKKSMSEAKSGKVIRAKSATDLLKKLKE</sequence>
<keyword evidence="2" id="KW-1185">Reference proteome</keyword>